<dbReference type="PANTHER" id="PTHR46268">
    <property type="entry name" value="STRESS RESPONSE PROTEIN NHAX"/>
    <property type="match status" value="1"/>
</dbReference>
<dbReference type="SUPFAM" id="SSF52402">
    <property type="entry name" value="Adenine nucleotide alpha hydrolases-like"/>
    <property type="match status" value="1"/>
</dbReference>
<reference evidence="3 4" key="1">
    <citation type="submission" date="2023-03" db="EMBL/GenBank/DDBJ databases">
        <title>WGS of Methanotrichaceae archaeon Mx.</title>
        <authorList>
            <person name="Sorokin D.Y."/>
            <person name="Merkel A.Y."/>
        </authorList>
    </citation>
    <scope>NUCLEOTIDE SEQUENCE [LARGE SCALE GENOMIC DNA]</scope>
    <source>
        <strain evidence="3 4">Mx</strain>
    </source>
</reference>
<evidence type="ECO:0000259" key="2">
    <source>
        <dbReference type="Pfam" id="PF00582"/>
    </source>
</evidence>
<keyword evidence="4" id="KW-1185">Reference proteome</keyword>
<evidence type="ECO:0000313" key="4">
    <source>
        <dbReference type="Proteomes" id="UP001220010"/>
    </source>
</evidence>
<dbReference type="Proteomes" id="UP001220010">
    <property type="component" value="Unassembled WGS sequence"/>
</dbReference>
<sequence length="150" mass="16697">MDMESVEDYGIKKIVVSIDTSEYSKMVMARASAIAIAFEAEIHVISVVSLPKLVASVADIGREDLRRSENEFQDHQKRLIDEYMRGYNLRVESRVLHGDPSAKILSYADEIGADLIVMGSKAYGKVQRFLLGGVSEEVVRNAKCSVMIAR</sequence>
<proteinExistence type="inferred from homology"/>
<accession>A0ABT5X5W0</accession>
<dbReference type="CDD" id="cd00293">
    <property type="entry name" value="USP-like"/>
    <property type="match status" value="1"/>
</dbReference>
<dbReference type="InterPro" id="IPR006015">
    <property type="entry name" value="Universal_stress_UspA"/>
</dbReference>
<name>A0ABT5X5W0_9EURY</name>
<dbReference type="InterPro" id="IPR014729">
    <property type="entry name" value="Rossmann-like_a/b/a_fold"/>
</dbReference>
<gene>
    <name evidence="3" type="ORF">P0O15_02695</name>
</gene>
<dbReference type="PANTHER" id="PTHR46268:SF6">
    <property type="entry name" value="UNIVERSAL STRESS PROTEIN UP12"/>
    <property type="match status" value="1"/>
</dbReference>
<protein>
    <submittedName>
        <fullName evidence="3">Universal stress protein</fullName>
    </submittedName>
</protein>
<evidence type="ECO:0000313" key="3">
    <source>
        <dbReference type="EMBL" id="MDF0590086.1"/>
    </source>
</evidence>
<dbReference type="EMBL" id="JARFPK010000007">
    <property type="protein sequence ID" value="MDF0590086.1"/>
    <property type="molecule type" value="Genomic_DNA"/>
</dbReference>
<organism evidence="3 4">
    <name type="scientific">Candidatus Methanocrinis natronophilus</name>
    <dbReference type="NCBI Taxonomy" id="3033396"/>
    <lineage>
        <taxon>Archaea</taxon>
        <taxon>Methanobacteriati</taxon>
        <taxon>Methanobacteriota</taxon>
        <taxon>Stenosarchaea group</taxon>
        <taxon>Methanomicrobia</taxon>
        <taxon>Methanotrichales</taxon>
        <taxon>Methanotrichaceae</taxon>
        <taxon>Methanocrinis</taxon>
    </lineage>
</organism>
<comment type="caution">
    <text evidence="3">The sequence shown here is derived from an EMBL/GenBank/DDBJ whole genome shotgun (WGS) entry which is preliminary data.</text>
</comment>
<dbReference type="InterPro" id="IPR006016">
    <property type="entry name" value="UspA"/>
</dbReference>
<comment type="similarity">
    <text evidence="1">Belongs to the universal stress protein A family.</text>
</comment>
<dbReference type="Gene3D" id="3.40.50.620">
    <property type="entry name" value="HUPs"/>
    <property type="match status" value="1"/>
</dbReference>
<dbReference type="Pfam" id="PF00582">
    <property type="entry name" value="Usp"/>
    <property type="match status" value="1"/>
</dbReference>
<dbReference type="PRINTS" id="PR01438">
    <property type="entry name" value="UNVRSLSTRESS"/>
</dbReference>
<feature type="domain" description="UspA" evidence="2">
    <location>
        <begin position="11"/>
        <end position="150"/>
    </location>
</feature>
<evidence type="ECO:0000256" key="1">
    <source>
        <dbReference type="ARBA" id="ARBA00008791"/>
    </source>
</evidence>
<dbReference type="RefSeq" id="WP_316965874.1">
    <property type="nucleotide sequence ID" value="NZ_JARFPK010000007.1"/>
</dbReference>